<dbReference type="PANTHER" id="PTHR30041">
    <property type="entry name" value="ARSENATE REDUCTASE"/>
    <property type="match status" value="1"/>
</dbReference>
<keyword evidence="4" id="KW-1185">Reference proteome</keyword>
<name>A0A217EGV2_9GAMM</name>
<evidence type="ECO:0000256" key="2">
    <source>
        <dbReference type="PROSITE-ProRule" id="PRU01282"/>
    </source>
</evidence>
<accession>A0A217EGV2</accession>
<dbReference type="InterPro" id="IPR036249">
    <property type="entry name" value="Thioredoxin-like_sf"/>
</dbReference>
<comment type="similarity">
    <text evidence="1 2">Belongs to the ArsC family.</text>
</comment>
<dbReference type="SUPFAM" id="SSF52833">
    <property type="entry name" value="Thioredoxin-like"/>
    <property type="match status" value="1"/>
</dbReference>
<dbReference type="EMBL" id="FZLN01000002">
    <property type="protein sequence ID" value="SNQ29574.1"/>
    <property type="molecule type" value="Genomic_DNA"/>
</dbReference>
<gene>
    <name evidence="3" type="ORF">SAMN05444584_1533</name>
</gene>
<organism evidence="3 4">
    <name type="scientific">Acinetobacter apis</name>
    <dbReference type="NCBI Taxonomy" id="1229165"/>
    <lineage>
        <taxon>Bacteria</taxon>
        <taxon>Pseudomonadati</taxon>
        <taxon>Pseudomonadota</taxon>
        <taxon>Gammaproteobacteria</taxon>
        <taxon>Moraxellales</taxon>
        <taxon>Moraxellaceae</taxon>
        <taxon>Acinetobacter</taxon>
    </lineage>
</organism>
<proteinExistence type="inferred from homology"/>
<dbReference type="Pfam" id="PF03960">
    <property type="entry name" value="ArsC"/>
    <property type="match status" value="1"/>
</dbReference>
<evidence type="ECO:0000313" key="4">
    <source>
        <dbReference type="Proteomes" id="UP000243463"/>
    </source>
</evidence>
<dbReference type="RefSeq" id="WP_088823621.1">
    <property type="nucleotide sequence ID" value="NZ_FZLN01000002.1"/>
</dbReference>
<evidence type="ECO:0000313" key="3">
    <source>
        <dbReference type="EMBL" id="SNQ29574.1"/>
    </source>
</evidence>
<dbReference type="PROSITE" id="PS51353">
    <property type="entry name" value="ARSC"/>
    <property type="match status" value="1"/>
</dbReference>
<sequence length="120" mass="13681">MLKIYGIKNCSSMKKAFDLLNELGLSYEFHDYKKQSIDEDTLHTWLNEAGAALILNKKGTTWRKLSEEEQEHALVGQAELIETLKAHTSLIKRPVLETAHGLIIGFDEAQYRALHQNISK</sequence>
<dbReference type="OrthoDB" id="9803749at2"/>
<dbReference type="Proteomes" id="UP000243463">
    <property type="component" value="Unassembled WGS sequence"/>
</dbReference>
<dbReference type="PANTHER" id="PTHR30041:SF8">
    <property type="entry name" value="PROTEIN YFFB"/>
    <property type="match status" value="1"/>
</dbReference>
<dbReference type="AlphaFoldDB" id="A0A217EGV2"/>
<dbReference type="NCBIfam" id="TIGR01617">
    <property type="entry name" value="arsC_related"/>
    <property type="match status" value="1"/>
</dbReference>
<dbReference type="InterPro" id="IPR006660">
    <property type="entry name" value="Arsenate_reductase-like"/>
</dbReference>
<reference evidence="4" key="1">
    <citation type="submission" date="2017-06" db="EMBL/GenBank/DDBJ databases">
        <authorList>
            <person name="Varghese N."/>
            <person name="Submissions S."/>
        </authorList>
    </citation>
    <scope>NUCLEOTIDE SEQUENCE [LARGE SCALE GENOMIC DNA]</scope>
    <source>
        <strain evidence="4">ANC 5114</strain>
    </source>
</reference>
<evidence type="ECO:0000256" key="1">
    <source>
        <dbReference type="ARBA" id="ARBA00007198"/>
    </source>
</evidence>
<dbReference type="InterPro" id="IPR006504">
    <property type="entry name" value="Tscrpt_reg_Spx/MgsR"/>
</dbReference>
<dbReference type="Gene3D" id="3.40.30.10">
    <property type="entry name" value="Glutaredoxin"/>
    <property type="match status" value="1"/>
</dbReference>
<protein>
    <submittedName>
        <fullName evidence="3">Transcriptional regulator, Spx/MgsR family</fullName>
    </submittedName>
</protein>